<protein>
    <recommendedName>
        <fullName evidence="4">Non-classical export protein 1</fullName>
    </recommendedName>
</protein>
<dbReference type="Proteomes" id="UP000283383">
    <property type="component" value="Unassembled WGS sequence"/>
</dbReference>
<name>A0A420IHR3_9PEZI</name>
<gene>
    <name evidence="2" type="ORF">GcM3_091024</name>
</gene>
<dbReference type="EMBL" id="MCBQ01009125">
    <property type="protein sequence ID" value="RKF74061.1"/>
    <property type="molecule type" value="Genomic_DNA"/>
</dbReference>
<dbReference type="Pfam" id="PF11654">
    <property type="entry name" value="NCE101"/>
    <property type="match status" value="1"/>
</dbReference>
<keyword evidence="3" id="KW-1185">Reference proteome</keyword>
<dbReference type="InterPro" id="IPR024242">
    <property type="entry name" value="NCE101"/>
</dbReference>
<dbReference type="AlphaFoldDB" id="A0A420IHR3"/>
<reference evidence="2 3" key="1">
    <citation type="journal article" date="2018" name="BMC Genomics">
        <title>Comparative genome analyses reveal sequence features reflecting distinct modes of host-adaptation between dicot and monocot powdery mildew.</title>
        <authorList>
            <person name="Wu Y."/>
            <person name="Ma X."/>
            <person name="Pan Z."/>
            <person name="Kale S.D."/>
            <person name="Song Y."/>
            <person name="King H."/>
            <person name="Zhang Q."/>
            <person name="Presley C."/>
            <person name="Deng X."/>
            <person name="Wei C.I."/>
            <person name="Xiao S."/>
        </authorList>
    </citation>
    <scope>NUCLEOTIDE SEQUENCE [LARGE SCALE GENOMIC DNA]</scope>
    <source>
        <strain evidence="2">UMSG3</strain>
    </source>
</reference>
<sequence length="58" mass="6532">MSKGYLISKFGDPIFAIFIGLTAAFIKIDRKEKELGHSSQETIDAACKTRQIMELLKK</sequence>
<keyword evidence="1" id="KW-0812">Transmembrane</keyword>
<keyword evidence="1" id="KW-1133">Transmembrane helix</keyword>
<comment type="caution">
    <text evidence="2">The sequence shown here is derived from an EMBL/GenBank/DDBJ whole genome shotgun (WGS) entry which is preliminary data.</text>
</comment>
<keyword evidence="1" id="KW-0472">Membrane</keyword>
<dbReference type="GO" id="GO:0009306">
    <property type="term" value="P:protein secretion"/>
    <property type="evidence" value="ECO:0007669"/>
    <property type="project" value="InterPro"/>
</dbReference>
<accession>A0A420IHR3</accession>
<evidence type="ECO:0000313" key="3">
    <source>
        <dbReference type="Proteomes" id="UP000283383"/>
    </source>
</evidence>
<proteinExistence type="predicted"/>
<evidence type="ECO:0000313" key="2">
    <source>
        <dbReference type="EMBL" id="RKF74061.1"/>
    </source>
</evidence>
<organism evidence="2 3">
    <name type="scientific">Golovinomyces cichoracearum</name>
    <dbReference type="NCBI Taxonomy" id="62708"/>
    <lineage>
        <taxon>Eukaryota</taxon>
        <taxon>Fungi</taxon>
        <taxon>Dikarya</taxon>
        <taxon>Ascomycota</taxon>
        <taxon>Pezizomycotina</taxon>
        <taxon>Leotiomycetes</taxon>
        <taxon>Erysiphales</taxon>
        <taxon>Erysiphaceae</taxon>
        <taxon>Golovinomyces</taxon>
    </lineage>
</organism>
<feature type="transmembrane region" description="Helical" evidence="1">
    <location>
        <begin position="6"/>
        <end position="26"/>
    </location>
</feature>
<evidence type="ECO:0000256" key="1">
    <source>
        <dbReference type="SAM" id="Phobius"/>
    </source>
</evidence>
<dbReference type="STRING" id="62708.A0A420IHR3"/>
<evidence type="ECO:0008006" key="4">
    <source>
        <dbReference type="Google" id="ProtNLM"/>
    </source>
</evidence>